<evidence type="ECO:0000313" key="8">
    <source>
        <dbReference type="Proteomes" id="UP000594260"/>
    </source>
</evidence>
<dbReference type="GO" id="GO:0000981">
    <property type="term" value="F:DNA-binding transcription factor activity, RNA polymerase II-specific"/>
    <property type="evidence" value="ECO:0007669"/>
    <property type="project" value="TreeGrafter"/>
</dbReference>
<organism evidence="7 8">
    <name type="scientific">Varroa destructor</name>
    <name type="common">Honeybee mite</name>
    <dbReference type="NCBI Taxonomy" id="109461"/>
    <lineage>
        <taxon>Eukaryota</taxon>
        <taxon>Metazoa</taxon>
        <taxon>Ecdysozoa</taxon>
        <taxon>Arthropoda</taxon>
        <taxon>Chelicerata</taxon>
        <taxon>Arachnida</taxon>
        <taxon>Acari</taxon>
        <taxon>Parasitiformes</taxon>
        <taxon>Mesostigmata</taxon>
        <taxon>Gamasina</taxon>
        <taxon>Dermanyssoidea</taxon>
        <taxon>Varroidae</taxon>
        <taxon>Varroa</taxon>
    </lineage>
</organism>
<dbReference type="InParanoid" id="A0A7M7M575"/>
<evidence type="ECO:0000259" key="6">
    <source>
        <dbReference type="PROSITE" id="PS50157"/>
    </source>
</evidence>
<feature type="domain" description="C2H2-type" evidence="6">
    <location>
        <begin position="163"/>
        <end position="191"/>
    </location>
</feature>
<dbReference type="PROSITE" id="PS50157">
    <property type="entry name" value="ZINC_FINGER_C2H2_2"/>
    <property type="match status" value="4"/>
</dbReference>
<feature type="domain" description="C2H2-type" evidence="6">
    <location>
        <begin position="134"/>
        <end position="161"/>
    </location>
</feature>
<feature type="domain" description="C2H2-type" evidence="6">
    <location>
        <begin position="219"/>
        <end position="242"/>
    </location>
</feature>
<name>A0A7M7M575_VARDE</name>
<dbReference type="SMART" id="SM00355">
    <property type="entry name" value="ZnF_C2H2"/>
    <property type="match status" value="5"/>
</dbReference>
<keyword evidence="3 5" id="KW-0863">Zinc-finger</keyword>
<protein>
    <recommendedName>
        <fullName evidence="6">C2H2-type domain-containing protein</fullName>
    </recommendedName>
</protein>
<dbReference type="InterPro" id="IPR036236">
    <property type="entry name" value="Znf_C2H2_sf"/>
</dbReference>
<accession>A0A7M7M575</accession>
<dbReference type="KEGG" id="vde:111245668"/>
<dbReference type="SUPFAM" id="SSF57667">
    <property type="entry name" value="beta-beta-alpha zinc fingers"/>
    <property type="match status" value="2"/>
</dbReference>
<dbReference type="GO" id="GO:0000977">
    <property type="term" value="F:RNA polymerase II transcription regulatory region sequence-specific DNA binding"/>
    <property type="evidence" value="ECO:0007669"/>
    <property type="project" value="TreeGrafter"/>
</dbReference>
<keyword evidence="8" id="KW-1185">Reference proteome</keyword>
<reference evidence="7" key="1">
    <citation type="submission" date="2021-01" db="UniProtKB">
        <authorList>
            <consortium name="EnsemblMetazoa"/>
        </authorList>
    </citation>
    <scope>IDENTIFICATION</scope>
</reference>
<keyword evidence="4" id="KW-0862">Zinc</keyword>
<evidence type="ECO:0000313" key="7">
    <source>
        <dbReference type="EnsemblMetazoa" id="XP_022650049"/>
    </source>
</evidence>
<keyword evidence="2" id="KW-0677">Repeat</keyword>
<dbReference type="InterPro" id="IPR013087">
    <property type="entry name" value="Znf_C2H2_type"/>
</dbReference>
<dbReference type="GeneID" id="111245668"/>
<sequence length="250" mass="28323">MDTAVIEEGVFAVGRIVSANSGASVASQSNAHVVASSSTGVACYEESRSVNFDKRCPDHRLPESHHDVSKPCSSKYKEATCHICSFESASSQAATNHIRTHDKRLDLCRICELPQISEGTLQLHLYKHIGVRPFLCKLCGRRLRTKYSFEKHHELHNRSTRYFACNACGDWFSSKTKLTLHERKTHAVREWKCRFCEKMFFKQTALEQHENLHTLSNLLRCPHCPKRFSASQSLKNHIKGRHGLISGDTG</sequence>
<evidence type="ECO:0000256" key="1">
    <source>
        <dbReference type="ARBA" id="ARBA00022723"/>
    </source>
</evidence>
<dbReference type="GO" id="GO:0005634">
    <property type="term" value="C:nucleus"/>
    <property type="evidence" value="ECO:0007669"/>
    <property type="project" value="TreeGrafter"/>
</dbReference>
<dbReference type="EnsemblMetazoa" id="XM_022794314">
    <property type="protein sequence ID" value="XP_022650049"/>
    <property type="gene ID" value="LOC111245668"/>
</dbReference>
<dbReference type="Gene3D" id="3.30.160.60">
    <property type="entry name" value="Classic Zinc Finger"/>
    <property type="match status" value="3"/>
</dbReference>
<dbReference type="PANTHER" id="PTHR24379:SF127">
    <property type="entry name" value="BLOODY FINGERS-RELATED"/>
    <property type="match status" value="1"/>
</dbReference>
<dbReference type="PROSITE" id="PS00028">
    <property type="entry name" value="ZINC_FINGER_C2H2_1"/>
    <property type="match status" value="4"/>
</dbReference>
<dbReference type="RefSeq" id="XP_022650049.1">
    <property type="nucleotide sequence ID" value="XM_022794314.1"/>
</dbReference>
<dbReference type="Proteomes" id="UP000594260">
    <property type="component" value="Unplaced"/>
</dbReference>
<evidence type="ECO:0000256" key="4">
    <source>
        <dbReference type="ARBA" id="ARBA00022833"/>
    </source>
</evidence>
<dbReference type="OrthoDB" id="6510987at2759"/>
<evidence type="ECO:0000256" key="5">
    <source>
        <dbReference type="PROSITE-ProRule" id="PRU00042"/>
    </source>
</evidence>
<proteinExistence type="predicted"/>
<dbReference type="GO" id="GO:0008270">
    <property type="term" value="F:zinc ion binding"/>
    <property type="evidence" value="ECO:0007669"/>
    <property type="project" value="UniProtKB-KW"/>
</dbReference>
<evidence type="ECO:0000256" key="2">
    <source>
        <dbReference type="ARBA" id="ARBA00022737"/>
    </source>
</evidence>
<dbReference type="PANTHER" id="PTHR24379">
    <property type="entry name" value="KRAB AND ZINC FINGER DOMAIN-CONTAINING"/>
    <property type="match status" value="1"/>
</dbReference>
<evidence type="ECO:0000256" key="3">
    <source>
        <dbReference type="ARBA" id="ARBA00022771"/>
    </source>
</evidence>
<dbReference type="AlphaFoldDB" id="A0A7M7M575"/>
<keyword evidence="1" id="KW-0479">Metal-binding</keyword>
<feature type="domain" description="C2H2-type" evidence="6">
    <location>
        <begin position="191"/>
        <end position="218"/>
    </location>
</feature>
<dbReference type="Pfam" id="PF13894">
    <property type="entry name" value="zf-C2H2_4"/>
    <property type="match status" value="1"/>
</dbReference>
<dbReference type="OMA" id="QEQPFIC"/>